<dbReference type="Gene3D" id="3.40.630.30">
    <property type="match status" value="1"/>
</dbReference>
<sequence>MCPIYKENKMELTLETERLTLRDFQLGDIEAWLTITSHPKYQTFYPKEECSPEFNAHLLEMFVEQSEQRPRTKFQLVIEGKESHQVIGTVAFRLEADNQASIGFGLAVDRQGRGIAVEAMTALIEFGIAQFAPSVIFAETKAGNKAAIAVCRRLGLKQLEDRPTPYDTDLLRLELKVTAV</sequence>
<dbReference type="Proteomes" id="UP000219336">
    <property type="component" value="Unassembled WGS sequence"/>
</dbReference>
<evidence type="ECO:0000259" key="1">
    <source>
        <dbReference type="PROSITE" id="PS51186"/>
    </source>
</evidence>
<dbReference type="InterPro" id="IPR051531">
    <property type="entry name" value="N-acetyltransferase"/>
</dbReference>
<evidence type="ECO:0000313" key="3">
    <source>
        <dbReference type="Proteomes" id="UP000219336"/>
    </source>
</evidence>
<dbReference type="InterPro" id="IPR016181">
    <property type="entry name" value="Acyl_CoA_acyltransferase"/>
</dbReference>
<dbReference type="PANTHER" id="PTHR43792:SF13">
    <property type="entry name" value="ACETYLTRANSFERASE"/>
    <property type="match status" value="1"/>
</dbReference>
<gene>
    <name evidence="2" type="ORF">VTH8203_01661</name>
</gene>
<organism evidence="2 3">
    <name type="scientific">Vibrio thalassae</name>
    <dbReference type="NCBI Taxonomy" id="1243014"/>
    <lineage>
        <taxon>Bacteria</taxon>
        <taxon>Pseudomonadati</taxon>
        <taxon>Pseudomonadota</taxon>
        <taxon>Gammaproteobacteria</taxon>
        <taxon>Vibrionales</taxon>
        <taxon>Vibrionaceae</taxon>
        <taxon>Vibrio</taxon>
    </lineage>
</organism>
<dbReference type="GO" id="GO:0016747">
    <property type="term" value="F:acyltransferase activity, transferring groups other than amino-acyl groups"/>
    <property type="evidence" value="ECO:0007669"/>
    <property type="project" value="InterPro"/>
</dbReference>
<dbReference type="PANTHER" id="PTHR43792">
    <property type="entry name" value="GNAT FAMILY, PUTATIVE (AFU_ORTHOLOGUE AFUA_3G00765)-RELATED-RELATED"/>
    <property type="match status" value="1"/>
</dbReference>
<dbReference type="PROSITE" id="PS51186">
    <property type="entry name" value="GNAT"/>
    <property type="match status" value="1"/>
</dbReference>
<evidence type="ECO:0000313" key="2">
    <source>
        <dbReference type="EMBL" id="SNX48045.1"/>
    </source>
</evidence>
<proteinExistence type="predicted"/>
<name>A0A240EJ91_9VIBR</name>
<dbReference type="SUPFAM" id="SSF55729">
    <property type="entry name" value="Acyl-CoA N-acyltransferases (Nat)"/>
    <property type="match status" value="1"/>
</dbReference>
<dbReference type="EMBL" id="OANU01000021">
    <property type="protein sequence ID" value="SNX48045.1"/>
    <property type="molecule type" value="Genomic_DNA"/>
</dbReference>
<keyword evidence="3" id="KW-1185">Reference proteome</keyword>
<dbReference type="AlphaFoldDB" id="A0A240EJ91"/>
<feature type="domain" description="N-acetyltransferase" evidence="1">
    <location>
        <begin position="19"/>
        <end position="178"/>
    </location>
</feature>
<reference evidence="3" key="1">
    <citation type="submission" date="2016-06" db="EMBL/GenBank/DDBJ databases">
        <authorList>
            <person name="Rodrigo-Torres L."/>
            <person name="Arahal R.D."/>
            <person name="Lucena T."/>
        </authorList>
    </citation>
    <scope>NUCLEOTIDE SEQUENCE [LARGE SCALE GENOMIC DNA]</scope>
    <source>
        <strain evidence="3">CECT8203</strain>
    </source>
</reference>
<accession>A0A240EJ91</accession>
<dbReference type="InterPro" id="IPR000182">
    <property type="entry name" value="GNAT_dom"/>
</dbReference>
<protein>
    <recommendedName>
        <fullName evidence="1">N-acetyltransferase domain-containing protein</fullName>
    </recommendedName>
</protein>
<dbReference type="Pfam" id="PF13302">
    <property type="entry name" value="Acetyltransf_3"/>
    <property type="match status" value="1"/>
</dbReference>